<dbReference type="AlphaFoldDB" id="A0A8J4CIV1"/>
<evidence type="ECO:0000256" key="1">
    <source>
        <dbReference type="ARBA" id="ARBA00004141"/>
    </source>
</evidence>
<keyword evidence="2 6" id="KW-0813">Transport</keyword>
<evidence type="ECO:0000256" key="4">
    <source>
        <dbReference type="ARBA" id="ARBA00022989"/>
    </source>
</evidence>
<dbReference type="Gene3D" id="1.10.3860.10">
    <property type="entry name" value="Sodium:dicarboxylate symporter"/>
    <property type="match status" value="1"/>
</dbReference>
<keyword evidence="7" id="KW-0732">Signal</keyword>
<evidence type="ECO:0000313" key="8">
    <source>
        <dbReference type="EMBL" id="GIL83342.1"/>
    </source>
</evidence>
<keyword evidence="6" id="KW-0769">Symport</keyword>
<dbReference type="OrthoDB" id="5877963at2759"/>
<evidence type="ECO:0000256" key="2">
    <source>
        <dbReference type="ARBA" id="ARBA00022448"/>
    </source>
</evidence>
<dbReference type="Proteomes" id="UP000747110">
    <property type="component" value="Unassembled WGS sequence"/>
</dbReference>
<feature type="chain" id="PRO_5035308152" description="Amino acid transporter" evidence="7">
    <location>
        <begin position="19"/>
        <end position="132"/>
    </location>
</feature>
<evidence type="ECO:0000256" key="5">
    <source>
        <dbReference type="ARBA" id="ARBA00023136"/>
    </source>
</evidence>
<dbReference type="PANTHER" id="PTHR11958:SF63">
    <property type="entry name" value="AMINO ACID TRANSPORTER"/>
    <property type="match status" value="1"/>
</dbReference>
<dbReference type="Pfam" id="PF00375">
    <property type="entry name" value="SDF"/>
    <property type="match status" value="1"/>
</dbReference>
<dbReference type="EMBL" id="BNCP01000026">
    <property type="protein sequence ID" value="GIL83342.1"/>
    <property type="molecule type" value="Genomic_DNA"/>
</dbReference>
<comment type="caution">
    <text evidence="6">Lacks conserved residue(s) required for the propagation of feature annotation.</text>
</comment>
<gene>
    <name evidence="8" type="ORF">Vretifemale_12168</name>
</gene>
<dbReference type="GO" id="GO:0005313">
    <property type="term" value="F:L-glutamate transmembrane transporter activity"/>
    <property type="evidence" value="ECO:0007669"/>
    <property type="project" value="TreeGrafter"/>
</dbReference>
<feature type="signal peptide" evidence="7">
    <location>
        <begin position="1"/>
        <end position="18"/>
    </location>
</feature>
<dbReference type="GO" id="GO:0015175">
    <property type="term" value="F:neutral L-amino acid transmembrane transporter activity"/>
    <property type="evidence" value="ECO:0007669"/>
    <property type="project" value="TreeGrafter"/>
</dbReference>
<dbReference type="InterPro" id="IPR001991">
    <property type="entry name" value="Na-dicarboxylate_symporter"/>
</dbReference>
<evidence type="ECO:0000256" key="3">
    <source>
        <dbReference type="ARBA" id="ARBA00022692"/>
    </source>
</evidence>
<keyword evidence="5 6" id="KW-0472">Membrane</keyword>
<dbReference type="PANTHER" id="PTHR11958">
    <property type="entry name" value="SODIUM/DICARBOXYLATE SYMPORTER-RELATED"/>
    <property type="match status" value="1"/>
</dbReference>
<name>A0A8J4CIV1_9CHLO</name>
<dbReference type="PRINTS" id="PR00173">
    <property type="entry name" value="EDTRNSPORT"/>
</dbReference>
<dbReference type="SUPFAM" id="SSF118215">
    <property type="entry name" value="Proton glutamate symport protein"/>
    <property type="match status" value="1"/>
</dbReference>
<organism evidence="8 9">
    <name type="scientific">Volvox reticuliferus</name>
    <dbReference type="NCBI Taxonomy" id="1737510"/>
    <lineage>
        <taxon>Eukaryota</taxon>
        <taxon>Viridiplantae</taxon>
        <taxon>Chlorophyta</taxon>
        <taxon>core chlorophytes</taxon>
        <taxon>Chlorophyceae</taxon>
        <taxon>CS clade</taxon>
        <taxon>Chlamydomonadales</taxon>
        <taxon>Volvocaceae</taxon>
        <taxon>Volvox</taxon>
    </lineage>
</organism>
<accession>A0A8J4CIV1</accession>
<comment type="caution">
    <text evidence="8">The sequence shown here is derived from an EMBL/GenBank/DDBJ whole genome shotgun (WGS) entry which is preliminary data.</text>
</comment>
<dbReference type="InterPro" id="IPR036458">
    <property type="entry name" value="Na:dicarbo_symporter_sf"/>
</dbReference>
<protein>
    <recommendedName>
        <fullName evidence="6">Amino acid transporter</fullName>
    </recommendedName>
</protein>
<keyword evidence="9" id="KW-1185">Reference proteome</keyword>
<evidence type="ECO:0000256" key="6">
    <source>
        <dbReference type="RuleBase" id="RU361216"/>
    </source>
</evidence>
<reference evidence="8" key="1">
    <citation type="journal article" date="2021" name="Proc. Natl. Acad. Sci. U.S.A.">
        <title>Three genomes in the algal genus Volvox reveal the fate of a haploid sex-determining region after a transition to homothallism.</title>
        <authorList>
            <person name="Yamamoto K."/>
            <person name="Hamaji T."/>
            <person name="Kawai-Toyooka H."/>
            <person name="Matsuzaki R."/>
            <person name="Takahashi F."/>
            <person name="Nishimura Y."/>
            <person name="Kawachi M."/>
            <person name="Noguchi H."/>
            <person name="Minakuchi Y."/>
            <person name="Umen J.G."/>
            <person name="Toyoda A."/>
            <person name="Nozaki H."/>
        </authorList>
    </citation>
    <scope>NUCLEOTIDE SEQUENCE</scope>
    <source>
        <strain evidence="8">NIES-3786</strain>
    </source>
</reference>
<keyword evidence="3 6" id="KW-0812">Transmembrane</keyword>
<comment type="similarity">
    <text evidence="6">Belongs to the dicarboxylate/amino acid:cation symporter (DAACS) (TC 2.A.23) family.</text>
</comment>
<comment type="subcellular location">
    <subcellularLocation>
        <location evidence="1 6">Membrane</location>
        <topology evidence="1 6">Multi-pass membrane protein</topology>
    </subcellularLocation>
</comment>
<dbReference type="GO" id="GO:0005886">
    <property type="term" value="C:plasma membrane"/>
    <property type="evidence" value="ECO:0007669"/>
    <property type="project" value="TreeGrafter"/>
</dbReference>
<sequence>MRTLKMLVLPLITASVMAGVCALRQSTADMGKVARYTLLYYFTTTMGAVVLGIVIVNIIKVRVGVGVRKQQTHGSDGHPPFLPPCISPVAALRSTSLMSAKGAATPPISRRWPAIRAVRGNTAVRWRPFWGS</sequence>
<evidence type="ECO:0000313" key="9">
    <source>
        <dbReference type="Proteomes" id="UP000747110"/>
    </source>
</evidence>
<dbReference type="InterPro" id="IPR050746">
    <property type="entry name" value="DAACS"/>
</dbReference>
<feature type="transmembrane region" description="Helical" evidence="6">
    <location>
        <begin position="38"/>
        <end position="59"/>
    </location>
</feature>
<keyword evidence="4 6" id="KW-1133">Transmembrane helix</keyword>
<evidence type="ECO:0000256" key="7">
    <source>
        <dbReference type="SAM" id="SignalP"/>
    </source>
</evidence>
<dbReference type="GO" id="GO:0015501">
    <property type="term" value="F:glutamate:sodium symporter activity"/>
    <property type="evidence" value="ECO:0007669"/>
    <property type="project" value="TreeGrafter"/>
</dbReference>
<proteinExistence type="inferred from homology"/>